<dbReference type="Gene3D" id="2.40.128.200">
    <property type="match status" value="1"/>
</dbReference>
<name>A0ABW3WB21_9RHOO</name>
<dbReference type="InterPro" id="IPR018660">
    <property type="entry name" value="MliC"/>
</dbReference>
<evidence type="ECO:0000259" key="6">
    <source>
        <dbReference type="Pfam" id="PF03724"/>
    </source>
</evidence>
<feature type="domain" description="C-type lysozyme inhibitor" evidence="7">
    <location>
        <begin position="50"/>
        <end position="111"/>
    </location>
</feature>
<dbReference type="InterPro" id="IPR036328">
    <property type="entry name" value="MliC_sf"/>
</dbReference>
<dbReference type="InterPro" id="IPR005184">
    <property type="entry name" value="DUF306_Meta_HslJ"/>
</dbReference>
<dbReference type="PROSITE" id="PS51257">
    <property type="entry name" value="PROKAR_LIPOPROTEIN"/>
    <property type="match status" value="1"/>
</dbReference>
<evidence type="ECO:0000256" key="3">
    <source>
        <dbReference type="ARBA" id="ARBA00023139"/>
    </source>
</evidence>
<keyword evidence="9" id="KW-1185">Reference proteome</keyword>
<proteinExistence type="predicted"/>
<evidence type="ECO:0000256" key="4">
    <source>
        <dbReference type="ARBA" id="ARBA00023288"/>
    </source>
</evidence>
<evidence type="ECO:0000259" key="7">
    <source>
        <dbReference type="Pfam" id="PF09864"/>
    </source>
</evidence>
<dbReference type="Pfam" id="PF03724">
    <property type="entry name" value="META"/>
    <property type="match status" value="1"/>
</dbReference>
<comment type="caution">
    <text evidence="8">The sequence shown here is derived from an EMBL/GenBank/DDBJ whole genome shotgun (WGS) entry which is preliminary data.</text>
</comment>
<dbReference type="EMBL" id="JBHTMC010000010">
    <property type="protein sequence ID" value="MFD1263201.1"/>
    <property type="molecule type" value="Genomic_DNA"/>
</dbReference>
<dbReference type="PANTHER" id="PTHR35535">
    <property type="entry name" value="HEAT SHOCK PROTEIN HSLJ"/>
    <property type="match status" value="1"/>
</dbReference>
<evidence type="ECO:0000256" key="5">
    <source>
        <dbReference type="SAM" id="SignalP"/>
    </source>
</evidence>
<dbReference type="InterPro" id="IPR053147">
    <property type="entry name" value="Hsp_HslJ-like"/>
</dbReference>
<feature type="domain" description="DUF306" evidence="6">
    <location>
        <begin position="222"/>
        <end position="324"/>
    </location>
</feature>
<accession>A0ABW3WB21</accession>
<keyword evidence="1 5" id="KW-0732">Signal</keyword>
<dbReference type="PANTHER" id="PTHR35535:SF2">
    <property type="entry name" value="DUF306 DOMAIN-CONTAINING PROTEIN"/>
    <property type="match status" value="1"/>
</dbReference>
<sequence length="329" mass="34932">MVRTYLQLALTASLLGGCALFGGTPAGNGAPDEGRAAAVLELDPQPPLHYRCGELAVSVRSFGELSTLSTGQRNFTLRPVRTASGAKLVAVDDETTSFWSKGDAAMLELAGVAQPECRLIADKPLFRAVGNEPGWRLDVIEAGLDLRMDHGATHVFAPGPLVIDAAGARSYQAMSAGGELGVLVFDRVCVDSMSAMPHPNTVEVRWQDRVLRGCGGEPASLLVGGTWRVLDIDGRSTGDPQRVTLDFAEDGRVAGLAACNRYTGAYVLSGEGLRLGPFAGTRMACPPAVMDEETRFHAAIGRVTRFGVDEQGWLLLYAGDDVVMRASRD</sequence>
<feature type="chain" id="PRO_5045890223" evidence="5">
    <location>
        <begin position="22"/>
        <end position="329"/>
    </location>
</feature>
<organism evidence="8 9">
    <name type="scientific">Thauera mechernichensis</name>
    <dbReference type="NCBI Taxonomy" id="82788"/>
    <lineage>
        <taxon>Bacteria</taxon>
        <taxon>Pseudomonadati</taxon>
        <taxon>Pseudomonadota</taxon>
        <taxon>Betaproteobacteria</taxon>
        <taxon>Rhodocyclales</taxon>
        <taxon>Zoogloeaceae</taxon>
        <taxon>Thauera</taxon>
    </lineage>
</organism>
<keyword evidence="4" id="KW-0449">Lipoprotein</keyword>
<keyword evidence="3" id="KW-0564">Palmitate</keyword>
<dbReference type="InterPro" id="IPR038670">
    <property type="entry name" value="HslJ-like_sf"/>
</dbReference>
<feature type="signal peptide" evidence="5">
    <location>
        <begin position="1"/>
        <end position="21"/>
    </location>
</feature>
<evidence type="ECO:0000256" key="2">
    <source>
        <dbReference type="ARBA" id="ARBA00023136"/>
    </source>
</evidence>
<evidence type="ECO:0000313" key="8">
    <source>
        <dbReference type="EMBL" id="MFD1263201.1"/>
    </source>
</evidence>
<evidence type="ECO:0000256" key="1">
    <source>
        <dbReference type="ARBA" id="ARBA00022729"/>
    </source>
</evidence>
<reference evidence="9" key="1">
    <citation type="journal article" date="2019" name="Int. J. Syst. Evol. Microbiol.">
        <title>The Global Catalogue of Microorganisms (GCM) 10K type strain sequencing project: providing services to taxonomists for standard genome sequencing and annotation.</title>
        <authorList>
            <consortium name="The Broad Institute Genomics Platform"/>
            <consortium name="The Broad Institute Genome Sequencing Center for Infectious Disease"/>
            <person name="Wu L."/>
            <person name="Ma J."/>
        </authorList>
    </citation>
    <scope>NUCLEOTIDE SEQUENCE [LARGE SCALE GENOMIC DNA]</scope>
    <source>
        <strain evidence="9">CCUG 48884</strain>
    </source>
</reference>
<dbReference type="Pfam" id="PF09864">
    <property type="entry name" value="MliC"/>
    <property type="match status" value="1"/>
</dbReference>
<evidence type="ECO:0000313" key="9">
    <source>
        <dbReference type="Proteomes" id="UP001597158"/>
    </source>
</evidence>
<protein>
    <submittedName>
        <fullName evidence="8">META domain-containing protein</fullName>
    </submittedName>
</protein>
<dbReference type="Proteomes" id="UP001597158">
    <property type="component" value="Unassembled WGS sequence"/>
</dbReference>
<keyword evidence="2" id="KW-0472">Membrane</keyword>
<dbReference type="RefSeq" id="WP_277833786.1">
    <property type="nucleotide sequence ID" value="NZ_JARQZE010000009.1"/>
</dbReference>
<dbReference type="Gene3D" id="2.40.128.270">
    <property type="match status" value="1"/>
</dbReference>
<dbReference type="SUPFAM" id="SSF141488">
    <property type="entry name" value="YdhA-like"/>
    <property type="match status" value="1"/>
</dbReference>
<gene>
    <name evidence="8" type="ORF">ACFQ4M_06355</name>
</gene>